<comment type="subcellular location">
    <subcellularLocation>
        <location evidence="1">Virion</location>
    </subcellularLocation>
</comment>
<protein>
    <submittedName>
        <fullName evidence="3">Capsid protein</fullName>
    </submittedName>
</protein>
<dbReference type="Gene3D" id="3.30.2400.10">
    <property type="entry name" value="Major capsid protein gp5"/>
    <property type="match status" value="1"/>
</dbReference>
<evidence type="ECO:0000313" key="3">
    <source>
        <dbReference type="EMBL" id="ANE80282.1"/>
    </source>
</evidence>
<dbReference type="OrthoDB" id="9806592at2"/>
<dbReference type="SUPFAM" id="SSF56563">
    <property type="entry name" value="Major capsid protein gp5"/>
    <property type="match status" value="1"/>
</dbReference>
<dbReference type="EMBL" id="CP015596">
    <property type="protein sequence ID" value="ANE80282.1"/>
    <property type="molecule type" value="Genomic_DNA"/>
</dbReference>
<dbReference type="Proteomes" id="UP000077143">
    <property type="component" value="Chromosome"/>
</dbReference>
<dbReference type="RefSeq" id="WP_067996198.1">
    <property type="nucleotide sequence ID" value="NZ_CP015596.1"/>
</dbReference>
<dbReference type="KEGG" id="madi:A7U43_14055"/>
<dbReference type="NCBIfam" id="TIGR01554">
    <property type="entry name" value="major_cap_HK97"/>
    <property type="match status" value="1"/>
</dbReference>
<dbReference type="Pfam" id="PF05065">
    <property type="entry name" value="Phage_capsid"/>
    <property type="match status" value="1"/>
</dbReference>
<organism evidence="3 4">
    <name type="scientific">Mycobacterium adipatum</name>
    <dbReference type="NCBI Taxonomy" id="1682113"/>
    <lineage>
        <taxon>Bacteria</taxon>
        <taxon>Bacillati</taxon>
        <taxon>Actinomycetota</taxon>
        <taxon>Actinomycetes</taxon>
        <taxon>Mycobacteriales</taxon>
        <taxon>Mycobacteriaceae</taxon>
        <taxon>Mycobacterium</taxon>
    </lineage>
</organism>
<reference evidence="3 4" key="1">
    <citation type="submission" date="2016-05" db="EMBL/GenBank/DDBJ databases">
        <title>Complete genome sequence of a phthalic acid esters degrading Mycobacterium sp. YC-RL4.</title>
        <authorList>
            <person name="Ren L."/>
            <person name="Fan S."/>
            <person name="Ruth N."/>
            <person name="Jia Y."/>
            <person name="Wang J."/>
            <person name="Qiao C."/>
        </authorList>
    </citation>
    <scope>NUCLEOTIDE SEQUENCE [LARGE SCALE GENOMIC DNA]</scope>
    <source>
        <strain evidence="3 4">YC-RL4</strain>
    </source>
</reference>
<dbReference type="InterPro" id="IPR054612">
    <property type="entry name" value="Phage_capsid-like_C"/>
</dbReference>
<feature type="domain" description="Phage capsid-like C-terminal" evidence="2">
    <location>
        <begin position="14"/>
        <end position="286"/>
    </location>
</feature>
<keyword evidence="4" id="KW-1185">Reference proteome</keyword>
<dbReference type="STRING" id="1682113.A7U43_14055"/>
<gene>
    <name evidence="3" type="ORF">A7U43_14055</name>
</gene>
<name>A0A172UMA3_9MYCO</name>
<accession>A0A172UMA3</accession>
<evidence type="ECO:0000256" key="1">
    <source>
        <dbReference type="ARBA" id="ARBA00004328"/>
    </source>
</evidence>
<dbReference type="AlphaFoldDB" id="A0A172UMA3"/>
<dbReference type="InterPro" id="IPR024455">
    <property type="entry name" value="Phage_capsid"/>
</dbReference>
<proteinExistence type="predicted"/>
<dbReference type="Gene3D" id="3.30.2320.10">
    <property type="entry name" value="hypothetical protein PF0899 domain"/>
    <property type="match status" value="1"/>
</dbReference>
<sequence>MAVSTTSATELTQEQVAKILVRPLEEAAKFLAAGPRIFDTSSELRIPKLGGPTVVTWVGENEQIPEANPDFDEVTLLPSSMKSLKTLTRYSNELARQSVVALDAALKDRLVTDVATKLDAQLFSASGNGTTEPQGLFAWAGTQTLPVNGILELDDLHDAEAMALGENVNTAQLKWVMTSRELIDLRKIKDTTGRYIVQPDVTGAGGYTLLGHSVIVTNRIPDDTAPTPDTARAALVDFSQVAVARDLAPTVKILDQTYGDYDQMAIRVVCRYDAKPLNPEAVIKLTGITI</sequence>
<evidence type="ECO:0000313" key="4">
    <source>
        <dbReference type="Proteomes" id="UP000077143"/>
    </source>
</evidence>
<evidence type="ECO:0000259" key="2">
    <source>
        <dbReference type="Pfam" id="PF05065"/>
    </source>
</evidence>